<comment type="similarity">
    <text evidence="2">Belongs to the NAD(P)-dependent epimerase/dehydratase family.</text>
</comment>
<dbReference type="InterPro" id="IPR036291">
    <property type="entry name" value="NAD(P)-bd_dom_sf"/>
</dbReference>
<evidence type="ECO:0000313" key="4">
    <source>
        <dbReference type="EMBL" id="QCO19998.1"/>
    </source>
</evidence>
<reference evidence="4 5" key="1">
    <citation type="submission" date="2018-09" db="EMBL/GenBank/DDBJ databases">
        <title>Whole genome based analysis of evolution and adaptive divergence in Indian and Brazilian strains of Azospirillum brasilense.</title>
        <authorList>
            <person name="Singh C."/>
            <person name="Tripathi A.K."/>
        </authorList>
    </citation>
    <scope>NUCLEOTIDE SEQUENCE [LARGE SCALE GENOMIC DNA]</scope>
    <source>
        <strain evidence="4 5">MTCC4039</strain>
        <plasmid evidence="4 5">p5</plasmid>
    </source>
</reference>
<gene>
    <name evidence="4" type="ORF">D3869_32710</name>
</gene>
<evidence type="ECO:0000256" key="2">
    <source>
        <dbReference type="ARBA" id="ARBA00007637"/>
    </source>
</evidence>
<dbReference type="EMBL" id="CP032350">
    <property type="protein sequence ID" value="QCO19998.1"/>
    <property type="molecule type" value="Genomic_DNA"/>
</dbReference>
<dbReference type="InterPro" id="IPR001509">
    <property type="entry name" value="Epimerase_deHydtase"/>
</dbReference>
<dbReference type="PANTHER" id="PTHR43000">
    <property type="entry name" value="DTDP-D-GLUCOSE 4,6-DEHYDRATASE-RELATED"/>
    <property type="match status" value="1"/>
</dbReference>
<keyword evidence="4" id="KW-0614">Plasmid</keyword>
<sequence length="341" mass="36527">MPGALCPQLSRFFVIVLPLPSPFVTCLTENPIPDQSIWVTGAAGFAGRAILQRLRASGRRAIGLGHAPEGSPERADPLFLAGSIAPDLIEFAVRRFGAPDAVVHAAGGSSVAAGQAAPFDDFQRTVTTTASLVHTLGRLAPNVRIVFLSSAAVYGNAAPVPLKEDDPCAPVSQYGWHKLLAEKLCQQGAATHGIRCAVIRFFSIYGPGLRKQVLWDVGRRLLTSSGTVDVNATGEETRDFLHIEDMVDLTLLLLNSRLPDPIIINGGTGRAVSLSDLLEMLGKALSPAASIRFTGTERHGNPQHLQADTSRLSALGFMPRRSIEEGILDYALWLRRESAII</sequence>
<name>A0A4D8RAL9_AZOBR</name>
<evidence type="ECO:0000313" key="5">
    <source>
        <dbReference type="Proteomes" id="UP000298693"/>
    </source>
</evidence>
<dbReference type="RefSeq" id="WP_137143780.1">
    <property type="nucleotide sequence ID" value="NZ_CP032350.1"/>
</dbReference>
<geneLocation type="plasmid" evidence="4">
    <name>p5</name>
</geneLocation>
<feature type="domain" description="NAD-dependent epimerase/dehydratase" evidence="3">
    <location>
        <begin position="37"/>
        <end position="262"/>
    </location>
</feature>
<dbReference type="Pfam" id="PF01370">
    <property type="entry name" value="Epimerase"/>
    <property type="match status" value="1"/>
</dbReference>
<dbReference type="AlphaFoldDB" id="A0A4D8RAL9"/>
<dbReference type="SUPFAM" id="SSF51735">
    <property type="entry name" value="NAD(P)-binding Rossmann-fold domains"/>
    <property type="match status" value="1"/>
</dbReference>
<protein>
    <submittedName>
        <fullName evidence="4">NAD(P)-dependent oxidoreductase</fullName>
    </submittedName>
</protein>
<dbReference type="Proteomes" id="UP000298693">
    <property type="component" value="Plasmid p5"/>
</dbReference>
<evidence type="ECO:0000259" key="3">
    <source>
        <dbReference type="Pfam" id="PF01370"/>
    </source>
</evidence>
<dbReference type="Gene3D" id="3.40.50.720">
    <property type="entry name" value="NAD(P)-binding Rossmann-like Domain"/>
    <property type="match status" value="1"/>
</dbReference>
<organism evidence="4 5">
    <name type="scientific">Azospirillum brasilense</name>
    <dbReference type="NCBI Taxonomy" id="192"/>
    <lineage>
        <taxon>Bacteria</taxon>
        <taxon>Pseudomonadati</taxon>
        <taxon>Pseudomonadota</taxon>
        <taxon>Alphaproteobacteria</taxon>
        <taxon>Rhodospirillales</taxon>
        <taxon>Azospirillaceae</taxon>
        <taxon>Azospirillum</taxon>
    </lineage>
</organism>
<comment type="pathway">
    <text evidence="1">Bacterial outer membrane biogenesis; LPS O-antigen biosynthesis.</text>
</comment>
<proteinExistence type="inferred from homology"/>
<dbReference type="Gene3D" id="3.90.25.10">
    <property type="entry name" value="UDP-galactose 4-epimerase, domain 1"/>
    <property type="match status" value="1"/>
</dbReference>
<accession>A0A4D8RAL9</accession>
<evidence type="ECO:0000256" key="1">
    <source>
        <dbReference type="ARBA" id="ARBA00005125"/>
    </source>
</evidence>